<feature type="transmembrane region" description="Helical" evidence="6">
    <location>
        <begin position="304"/>
        <end position="324"/>
    </location>
</feature>
<dbReference type="InterPro" id="IPR019547">
    <property type="entry name" value="Lipid_desat"/>
</dbReference>
<dbReference type="AlphaFoldDB" id="A0A813LDN4"/>
<dbReference type="EMBL" id="CAJNNW010035236">
    <property type="protein sequence ID" value="CAE8726542.1"/>
    <property type="molecule type" value="Genomic_DNA"/>
</dbReference>
<dbReference type="PANTHER" id="PTHR48140:SF1">
    <property type="entry name" value="FATTY ACID DESATURASE 4, CHLOROPLASTIC-RELATED"/>
    <property type="match status" value="1"/>
</dbReference>
<evidence type="ECO:0000256" key="6">
    <source>
        <dbReference type="SAM" id="Phobius"/>
    </source>
</evidence>
<comment type="similarity">
    <text evidence="2">Belongs to the fatty acid desaturase CarF family.</text>
</comment>
<dbReference type="UniPathway" id="UPA00199"/>
<dbReference type="GO" id="GO:0006631">
    <property type="term" value="P:fatty acid metabolic process"/>
    <property type="evidence" value="ECO:0007669"/>
    <property type="project" value="UniProtKB-UniPathway"/>
</dbReference>
<evidence type="ECO:0000313" key="9">
    <source>
        <dbReference type="EMBL" id="CAE8726542.1"/>
    </source>
</evidence>
<sequence>MFAHSLWGDPVKPCRGMAEVPRGFAAFFLLLFVGVLPLVVERRYRDWSIQAFFAGEDFHDSVVRRAELVPNYSHVWWSQELLFLRDYFSSPRLTAFGQDLSKDFVKNQGNWSQLCSIDSDGDGLSNGEELGDPCCQWSANSDRATFRLTKLQEYRRWKITHPGRVDKTSAPAKQTQPEFCDSYDAAAYEGQFHEFYFDRADPPEDTPVVVVKVLAGLSMFAVIGKWAWYDGLLSDVFPVLPSAALSWRTSTLVFLASFAYMDISSGMVHLILDYAPQFIPGLGSLARGFQYHHDDPMGIIRISWYAYVSHIHLLIPIVSAMSLLSKPSRVQRLFWSWSLFFAHAFQTAHRWAHMTEEMLSWPVRLLQSSGIILTHERHMNHHQDLEKQFTILSGMGDVFLDWASSVLPASNYDLWCVLGVLWFFMPSYLDLHFRYFTDKLDSGQKRSVKAGSSQYNKSLTNTQDATNSCCLWLFPLFSFVVSMLFTIGWLNPARRRWIVQSDTGLDAYCLFNPM</sequence>
<comment type="subcellular location">
    <subcellularLocation>
        <location evidence="1">Membrane</location>
        <topology evidence="1">Multi-pass membrane protein</topology>
    </subcellularLocation>
</comment>
<dbReference type="PANTHER" id="PTHR48140">
    <property type="entry name" value="FATTY ACID DESATURASE 4, CHLOROPLASTIC-RELATED"/>
    <property type="match status" value="1"/>
</dbReference>
<evidence type="ECO:0000259" key="8">
    <source>
        <dbReference type="Pfam" id="PF24784"/>
    </source>
</evidence>
<dbReference type="Pfam" id="PF24784">
    <property type="entry name" value="Temptin_C"/>
    <property type="match status" value="1"/>
</dbReference>
<gene>
    <name evidence="9" type="ORF">PGLA2088_LOCUS44525</name>
</gene>
<evidence type="ECO:0000256" key="5">
    <source>
        <dbReference type="ARBA" id="ARBA00023136"/>
    </source>
</evidence>
<dbReference type="Proteomes" id="UP000626109">
    <property type="component" value="Unassembled WGS sequence"/>
</dbReference>
<feature type="transmembrane region" description="Helical" evidence="6">
    <location>
        <begin position="412"/>
        <end position="429"/>
    </location>
</feature>
<evidence type="ECO:0008006" key="11">
    <source>
        <dbReference type="Google" id="ProtNLM"/>
    </source>
</evidence>
<feature type="transmembrane region" description="Helical" evidence="6">
    <location>
        <begin position="252"/>
        <end position="272"/>
    </location>
</feature>
<feature type="domain" description="Lipid desaturase" evidence="7">
    <location>
        <begin position="261"/>
        <end position="401"/>
    </location>
</feature>
<proteinExistence type="inferred from homology"/>
<feature type="transmembrane region" description="Helical" evidence="6">
    <location>
        <begin position="471"/>
        <end position="490"/>
    </location>
</feature>
<evidence type="ECO:0000256" key="3">
    <source>
        <dbReference type="ARBA" id="ARBA00022692"/>
    </source>
</evidence>
<evidence type="ECO:0000256" key="4">
    <source>
        <dbReference type="ARBA" id="ARBA00022989"/>
    </source>
</evidence>
<keyword evidence="3 6" id="KW-0812">Transmembrane</keyword>
<evidence type="ECO:0000259" key="7">
    <source>
        <dbReference type="Pfam" id="PF10520"/>
    </source>
</evidence>
<keyword evidence="5 6" id="KW-0472">Membrane</keyword>
<keyword evidence="4 6" id="KW-1133">Transmembrane helix</keyword>
<evidence type="ECO:0000313" key="10">
    <source>
        <dbReference type="Proteomes" id="UP000626109"/>
    </source>
</evidence>
<comment type="caution">
    <text evidence="9">The sequence shown here is derived from an EMBL/GenBank/DDBJ whole genome shotgun (WGS) entry which is preliminary data.</text>
</comment>
<reference evidence="9" key="1">
    <citation type="submission" date="2021-02" db="EMBL/GenBank/DDBJ databases">
        <authorList>
            <person name="Dougan E. K."/>
            <person name="Rhodes N."/>
            <person name="Thang M."/>
            <person name="Chan C."/>
        </authorList>
    </citation>
    <scope>NUCLEOTIDE SEQUENCE</scope>
</reference>
<feature type="domain" description="Temptin Cys/Cys disulfide" evidence="8">
    <location>
        <begin position="99"/>
        <end position="144"/>
    </location>
</feature>
<organism evidence="9 10">
    <name type="scientific">Polarella glacialis</name>
    <name type="common">Dinoflagellate</name>
    <dbReference type="NCBI Taxonomy" id="89957"/>
    <lineage>
        <taxon>Eukaryota</taxon>
        <taxon>Sar</taxon>
        <taxon>Alveolata</taxon>
        <taxon>Dinophyceae</taxon>
        <taxon>Suessiales</taxon>
        <taxon>Suessiaceae</taxon>
        <taxon>Polarella</taxon>
    </lineage>
</organism>
<dbReference type="GO" id="GO:0016020">
    <property type="term" value="C:membrane"/>
    <property type="evidence" value="ECO:0007669"/>
    <property type="project" value="UniProtKB-SubCell"/>
</dbReference>
<feature type="transmembrane region" description="Helical" evidence="6">
    <location>
        <begin position="20"/>
        <end position="40"/>
    </location>
</feature>
<accession>A0A813LDN4</accession>
<dbReference type="Pfam" id="PF10520">
    <property type="entry name" value="Lipid_desat"/>
    <property type="match status" value="1"/>
</dbReference>
<name>A0A813LDN4_POLGL</name>
<evidence type="ECO:0000256" key="1">
    <source>
        <dbReference type="ARBA" id="ARBA00004141"/>
    </source>
</evidence>
<protein>
    <recommendedName>
        <fullName evidence="11">Lipid desaturase domain-containing protein</fullName>
    </recommendedName>
</protein>
<evidence type="ECO:0000256" key="2">
    <source>
        <dbReference type="ARBA" id="ARBA00007620"/>
    </source>
</evidence>
<dbReference type="InterPro" id="IPR052864">
    <property type="entry name" value="Chloroplast_FAD_CarF"/>
</dbReference>
<dbReference type="InterPro" id="IPR057626">
    <property type="entry name" value="S-S_Temptin"/>
</dbReference>